<evidence type="ECO:0000313" key="1">
    <source>
        <dbReference type="EMBL" id="OCT90329.1"/>
    </source>
</evidence>
<gene>
    <name evidence="1" type="ORF">XELAEV_18018941mg</name>
</gene>
<dbReference type="EMBL" id="CM004470">
    <property type="protein sequence ID" value="OCT90329.1"/>
    <property type="molecule type" value="Genomic_DNA"/>
</dbReference>
<accession>A0A974DE33</accession>
<evidence type="ECO:0000313" key="2">
    <source>
        <dbReference type="Proteomes" id="UP000694892"/>
    </source>
</evidence>
<reference evidence="2" key="1">
    <citation type="journal article" date="2016" name="Nature">
        <title>Genome evolution in the allotetraploid frog Xenopus laevis.</title>
        <authorList>
            <person name="Session A.M."/>
            <person name="Uno Y."/>
            <person name="Kwon T."/>
            <person name="Chapman J.A."/>
            <person name="Toyoda A."/>
            <person name="Takahashi S."/>
            <person name="Fukui A."/>
            <person name="Hikosaka A."/>
            <person name="Suzuki A."/>
            <person name="Kondo M."/>
            <person name="van Heeringen S.J."/>
            <person name="Quigley I."/>
            <person name="Heinz S."/>
            <person name="Ogino H."/>
            <person name="Ochi H."/>
            <person name="Hellsten U."/>
            <person name="Lyons J.B."/>
            <person name="Simakov O."/>
            <person name="Putnam N."/>
            <person name="Stites J."/>
            <person name="Kuroki Y."/>
            <person name="Tanaka T."/>
            <person name="Michiue T."/>
            <person name="Watanabe M."/>
            <person name="Bogdanovic O."/>
            <person name="Lister R."/>
            <person name="Georgiou G."/>
            <person name="Paranjpe S.S."/>
            <person name="van Kruijsbergen I."/>
            <person name="Shu S."/>
            <person name="Carlson J."/>
            <person name="Kinoshita T."/>
            <person name="Ohta Y."/>
            <person name="Mawaribuchi S."/>
            <person name="Jenkins J."/>
            <person name="Grimwood J."/>
            <person name="Schmutz J."/>
            <person name="Mitros T."/>
            <person name="Mozaffari S.V."/>
            <person name="Suzuki Y."/>
            <person name="Haramoto Y."/>
            <person name="Yamamoto T.S."/>
            <person name="Takagi C."/>
            <person name="Heald R."/>
            <person name="Miller K."/>
            <person name="Haudenschild C."/>
            <person name="Kitzman J."/>
            <person name="Nakayama T."/>
            <person name="Izutsu Y."/>
            <person name="Robert J."/>
            <person name="Fortriede J."/>
            <person name="Burns K."/>
            <person name="Lotay V."/>
            <person name="Karimi K."/>
            <person name="Yasuoka Y."/>
            <person name="Dichmann D.S."/>
            <person name="Flajnik M.F."/>
            <person name="Houston D.W."/>
            <person name="Shendure J."/>
            <person name="DuPasquier L."/>
            <person name="Vize P.D."/>
            <person name="Zorn A.M."/>
            <person name="Ito M."/>
            <person name="Marcotte E.M."/>
            <person name="Wallingford J.B."/>
            <person name="Ito Y."/>
            <person name="Asashima M."/>
            <person name="Ueno N."/>
            <person name="Matsuda Y."/>
            <person name="Veenstra G.J."/>
            <person name="Fujiyama A."/>
            <person name="Harland R.M."/>
            <person name="Taira M."/>
            <person name="Rokhsar D.S."/>
        </authorList>
    </citation>
    <scope>NUCLEOTIDE SEQUENCE [LARGE SCALE GENOMIC DNA]</scope>
    <source>
        <strain evidence="2">J</strain>
    </source>
</reference>
<name>A0A974DE33_XENLA</name>
<proteinExistence type="predicted"/>
<organism evidence="1 2">
    <name type="scientific">Xenopus laevis</name>
    <name type="common">African clawed frog</name>
    <dbReference type="NCBI Taxonomy" id="8355"/>
    <lineage>
        <taxon>Eukaryota</taxon>
        <taxon>Metazoa</taxon>
        <taxon>Chordata</taxon>
        <taxon>Craniata</taxon>
        <taxon>Vertebrata</taxon>
        <taxon>Euteleostomi</taxon>
        <taxon>Amphibia</taxon>
        <taxon>Batrachia</taxon>
        <taxon>Anura</taxon>
        <taxon>Pipoidea</taxon>
        <taxon>Pipidae</taxon>
        <taxon>Xenopodinae</taxon>
        <taxon>Xenopus</taxon>
        <taxon>Xenopus</taxon>
    </lineage>
</organism>
<dbReference type="AlphaFoldDB" id="A0A974DE33"/>
<dbReference type="Proteomes" id="UP000694892">
    <property type="component" value="Chromosome 3L"/>
</dbReference>
<sequence>MLGSSLYHTYMCRVGVVFSRKYQTCLWIRHLLQQTFSFLNVTDCCSSAAKNHHLKVLEIFGDPQRGSK</sequence>
<protein>
    <submittedName>
        <fullName evidence="1">Uncharacterized protein</fullName>
    </submittedName>
</protein>